<dbReference type="PANTHER" id="PTHR46696:SF1">
    <property type="entry name" value="CYTOCHROME P450 YJIB-RELATED"/>
    <property type="match status" value="1"/>
</dbReference>
<evidence type="ECO:0000256" key="1">
    <source>
        <dbReference type="ARBA" id="ARBA00010617"/>
    </source>
</evidence>
<comment type="similarity">
    <text evidence="1">Belongs to the cytochrome P450 family.</text>
</comment>
<dbReference type="Gene3D" id="1.10.630.10">
    <property type="entry name" value="Cytochrome P450"/>
    <property type="match status" value="1"/>
</dbReference>
<organism evidence="3 4">
    <name type="scientific">Streptomyces phyllanthi</name>
    <dbReference type="NCBI Taxonomy" id="1803180"/>
    <lineage>
        <taxon>Bacteria</taxon>
        <taxon>Bacillati</taxon>
        <taxon>Actinomycetota</taxon>
        <taxon>Actinomycetes</taxon>
        <taxon>Kitasatosporales</taxon>
        <taxon>Streptomycetaceae</taxon>
        <taxon>Streptomyces</taxon>
    </lineage>
</organism>
<evidence type="ECO:0000313" key="3">
    <source>
        <dbReference type="EMBL" id="MPY43202.1"/>
    </source>
</evidence>
<accession>A0A5N8W7W2</accession>
<dbReference type="InterPro" id="IPR002397">
    <property type="entry name" value="Cyt_P450_B"/>
</dbReference>
<sequence>MDMLPSAPAGSPMLESLPAAPLLTREFDSDPAGVYQRLRHTYGPVAPVALMGAPVWLVLGYAEVLEVLRNESVWRRDVRYWRARAQGTLPPDWPLLAGYEVRQTMFMDDEEHRGARQTHNTALAPFQNGQSPQGWELRAAVARYTDELVAALATESGPTGYADLCAQYSRPLLLMVTTKLFGFPDDLGDELVTDLWQMLDGGEEAGPATGRALAAMTRLAAHRRAEPGDDLPSHMLFADPGLSDEQLGRELFMNAVYLNDITNTMVLNTLLEVLLGNAAVRRSLSVGQLEETLNRAVLVNPPTANMPFRFAARDVRLGNFWIRAGDVVLPSAAGAHRELMAGDSAGIAQSVLSTRAHLGWGAGPHQCPGAARELGTMIVTTAVGRFFEHFDQAELASAPDQLPWRSGPMVRGLRHLPVYYELNQHSRARAQLPAAPASRGQDGTGGAGAVDGSAPGSRGRRGLFSTMRRMMPGGR</sequence>
<protein>
    <submittedName>
        <fullName evidence="3">Cytochrome P450</fullName>
    </submittedName>
</protein>
<reference evidence="3 4" key="1">
    <citation type="submission" date="2019-07" db="EMBL/GenBank/DDBJ databases">
        <title>New species of Amycolatopsis and Streptomyces.</title>
        <authorList>
            <person name="Duangmal K."/>
            <person name="Teo W.F.A."/>
            <person name="Lipun K."/>
        </authorList>
    </citation>
    <scope>NUCLEOTIDE SEQUENCE [LARGE SCALE GENOMIC DNA]</scope>
    <source>
        <strain evidence="3 4">TISTR 2346</strain>
    </source>
</reference>
<dbReference type="PRINTS" id="PR00359">
    <property type="entry name" value="BP450"/>
</dbReference>
<dbReference type="EMBL" id="VJZE01000208">
    <property type="protein sequence ID" value="MPY43202.1"/>
    <property type="molecule type" value="Genomic_DNA"/>
</dbReference>
<dbReference type="InterPro" id="IPR036396">
    <property type="entry name" value="Cyt_P450_sf"/>
</dbReference>
<dbReference type="GO" id="GO:0016705">
    <property type="term" value="F:oxidoreductase activity, acting on paired donors, with incorporation or reduction of molecular oxygen"/>
    <property type="evidence" value="ECO:0007669"/>
    <property type="project" value="InterPro"/>
</dbReference>
<name>A0A5N8W7W2_9ACTN</name>
<dbReference type="OrthoDB" id="4133219at2"/>
<dbReference type="AlphaFoldDB" id="A0A5N8W7W2"/>
<dbReference type="SUPFAM" id="SSF48264">
    <property type="entry name" value="Cytochrome P450"/>
    <property type="match status" value="1"/>
</dbReference>
<evidence type="ECO:0000256" key="2">
    <source>
        <dbReference type="SAM" id="MobiDB-lite"/>
    </source>
</evidence>
<dbReference type="GO" id="GO:0004497">
    <property type="term" value="F:monooxygenase activity"/>
    <property type="evidence" value="ECO:0007669"/>
    <property type="project" value="InterPro"/>
</dbReference>
<feature type="region of interest" description="Disordered" evidence="2">
    <location>
        <begin position="430"/>
        <end position="475"/>
    </location>
</feature>
<comment type="caution">
    <text evidence="3">The sequence shown here is derived from an EMBL/GenBank/DDBJ whole genome shotgun (WGS) entry which is preliminary data.</text>
</comment>
<dbReference type="GO" id="GO:0005506">
    <property type="term" value="F:iron ion binding"/>
    <property type="evidence" value="ECO:0007669"/>
    <property type="project" value="InterPro"/>
</dbReference>
<dbReference type="GO" id="GO:0020037">
    <property type="term" value="F:heme binding"/>
    <property type="evidence" value="ECO:0007669"/>
    <property type="project" value="InterPro"/>
</dbReference>
<proteinExistence type="inferred from homology"/>
<dbReference type="PANTHER" id="PTHR46696">
    <property type="entry name" value="P450, PUTATIVE (EUROFUNG)-RELATED"/>
    <property type="match status" value="1"/>
</dbReference>
<keyword evidence="4" id="KW-1185">Reference proteome</keyword>
<gene>
    <name evidence="3" type="ORF">FNH04_25810</name>
</gene>
<dbReference type="Proteomes" id="UP000326979">
    <property type="component" value="Unassembled WGS sequence"/>
</dbReference>
<evidence type="ECO:0000313" key="4">
    <source>
        <dbReference type="Proteomes" id="UP000326979"/>
    </source>
</evidence>